<dbReference type="Gene3D" id="1.50.10.140">
    <property type="match status" value="1"/>
</dbReference>
<dbReference type="Pfam" id="PF10091">
    <property type="entry name" value="Glycoamylase"/>
    <property type="match status" value="1"/>
</dbReference>
<dbReference type="RefSeq" id="WP_039137324.1">
    <property type="nucleotide sequence ID" value="NZ_JSVC01000003.1"/>
</dbReference>
<feature type="domain" description="Glycoamylase-like" evidence="2">
    <location>
        <begin position="472"/>
        <end position="704"/>
    </location>
</feature>
<dbReference type="STRING" id="1349421.OI18_03250"/>
<comment type="caution">
    <text evidence="3">The sequence shown here is derived from an EMBL/GenBank/DDBJ whole genome shotgun (WGS) entry which is preliminary data.</text>
</comment>
<sequence length="717" mass="80955">MKLTIIALLLFASSIVYSQHKQDKIIFENSIMDSHYYYSKAEYSSGCWIKNTQGKLPVSGQQYFTPGNSLELQYRSADDGQWKATVLYNEIRGIDSFNEASHLSFWLYVTDSTEKESLPAVNLLLADKKESGSASLVDYLGSFKMNSWVPVKIPLSVFNKDSHLPAGQIKGVQFSNKTPSKKEGHLFIDQVELLSTAKASGTVSVAPQFLSAKGYEQHIDLAWKKESNPAIKYIKVYRATDGKTFRPVAIQSPQVAGYSDFIGSQKGTIRYKLTYVDNNYRETGFSNSIAASTRSMSDEELLDMIQESSFRYYWEGAEPHSGLALENIPGDPSMVATGASGFGIMAIISAVKRGFITRQQAAQRMINITGFLLKADRFHGVFPHFLDGANGRTVPFFGSKDNGGDLVEMSFLVQGLLTARQFFNSVDKNETQVRNSINKLWKETEWDWYRRYPGSDFLYWHWSPDQEWVINHSLIGWNEVMITYFLAIASPTHGVPVSMYYSGWASQSEKAVKYRAGWGQTTAGSAYSNGNSYFGIPLPVGVSNGGPLFFIHYSFLGLNPHLVTDKYTNYFENNRNIAQINLRYCIENPKNHRGYGDDFWGLTASDGPEHYSANEPNVKNDEGKMTPTGALASFPYTPEASMRALRNYYRNYGKYLYGYYGFRDAIDLDRNWCSSIYMGLNQAPVVVMIENYRTKLLWDLFMSAPEVEAARQRTFTP</sequence>
<dbReference type="Gene3D" id="2.60.40.10">
    <property type="entry name" value="Immunoglobulins"/>
    <property type="match status" value="1"/>
</dbReference>
<evidence type="ECO:0000256" key="1">
    <source>
        <dbReference type="SAM" id="SignalP"/>
    </source>
</evidence>
<dbReference type="OrthoDB" id="5937621at2"/>
<dbReference type="Proteomes" id="UP000031408">
    <property type="component" value="Unassembled WGS sequence"/>
</dbReference>
<dbReference type="AlphaFoldDB" id="A0A0C1LKU4"/>
<feature type="signal peptide" evidence="1">
    <location>
        <begin position="1"/>
        <end position="18"/>
    </location>
</feature>
<evidence type="ECO:0000313" key="4">
    <source>
        <dbReference type="Proteomes" id="UP000031408"/>
    </source>
</evidence>
<dbReference type="InterPro" id="IPR019282">
    <property type="entry name" value="Glycoamylase-like_cons_dom"/>
</dbReference>
<keyword evidence="4" id="KW-1185">Reference proteome</keyword>
<dbReference type="InterPro" id="IPR013783">
    <property type="entry name" value="Ig-like_fold"/>
</dbReference>
<protein>
    <submittedName>
        <fullName evidence="3">Fibronectin</fullName>
    </submittedName>
</protein>
<keyword evidence="1" id="KW-0732">Signal</keyword>
<gene>
    <name evidence="3" type="ORF">OI18_03250</name>
</gene>
<evidence type="ECO:0000259" key="2">
    <source>
        <dbReference type="Pfam" id="PF10091"/>
    </source>
</evidence>
<organism evidence="3 4">
    <name type="scientific">Flavihumibacter solisilvae</name>
    <dbReference type="NCBI Taxonomy" id="1349421"/>
    <lineage>
        <taxon>Bacteria</taxon>
        <taxon>Pseudomonadati</taxon>
        <taxon>Bacteroidota</taxon>
        <taxon>Chitinophagia</taxon>
        <taxon>Chitinophagales</taxon>
        <taxon>Chitinophagaceae</taxon>
        <taxon>Flavihumibacter</taxon>
    </lineage>
</organism>
<evidence type="ECO:0000313" key="3">
    <source>
        <dbReference type="EMBL" id="KIC95978.1"/>
    </source>
</evidence>
<proteinExistence type="predicted"/>
<feature type="chain" id="PRO_5002134992" evidence="1">
    <location>
        <begin position="19"/>
        <end position="717"/>
    </location>
</feature>
<accession>A0A0C1LKU4</accession>
<reference evidence="3 4" key="1">
    <citation type="submission" date="2014-11" db="EMBL/GenBank/DDBJ databases">
        <title>Genome sequence of Flavihumibacter solisilvae 3-3.</title>
        <authorList>
            <person name="Zhou G."/>
            <person name="Li M."/>
            <person name="Wang G."/>
        </authorList>
    </citation>
    <scope>NUCLEOTIDE SEQUENCE [LARGE SCALE GENOMIC DNA]</scope>
    <source>
        <strain evidence="3 4">3-3</strain>
    </source>
</reference>
<dbReference type="Gene3D" id="2.60.120.430">
    <property type="entry name" value="Galactose-binding lectin"/>
    <property type="match status" value="1"/>
</dbReference>
<dbReference type="EMBL" id="JSVC01000003">
    <property type="protein sequence ID" value="KIC95978.1"/>
    <property type="molecule type" value="Genomic_DNA"/>
</dbReference>
<name>A0A0C1LKU4_9BACT</name>